<feature type="region of interest" description="Disordered" evidence="1">
    <location>
        <begin position="165"/>
        <end position="184"/>
    </location>
</feature>
<dbReference type="PANTHER" id="PTHR44099:SF2">
    <property type="entry name" value="WD REPEAT-CONTAINING PROTEIN 72"/>
    <property type="match status" value="1"/>
</dbReference>
<sequence length="212" mass="23122">MSESTTGTIPPASSNPLYMGRAEILLLLEQLCIRRPEDMAKVLPELVEVCIACADKTKLKERGLMHVCPALSKFSSVSSNSKIQKACAASTNGALIFYDFKIGRYLSVPEHKEPISALKFSTDGRSLASYSVNEGQIRIWQISTTGLFGMGGQQVKLSGTFPVPPLAKPPGRGPETKSLDDSKPNQVWLDWPEPKVVQLFTQSGITRQINIG</sequence>
<dbReference type="EMBL" id="JBJKFK010002756">
    <property type="protein sequence ID" value="KAL3310666.1"/>
    <property type="molecule type" value="Genomic_DNA"/>
</dbReference>
<evidence type="ECO:0000313" key="2">
    <source>
        <dbReference type="EMBL" id="KAL3310666.1"/>
    </source>
</evidence>
<dbReference type="InterPro" id="IPR036322">
    <property type="entry name" value="WD40_repeat_dom_sf"/>
</dbReference>
<proteinExistence type="predicted"/>
<feature type="compositionally biased region" description="Basic and acidic residues" evidence="1">
    <location>
        <begin position="174"/>
        <end position="183"/>
    </location>
</feature>
<dbReference type="PANTHER" id="PTHR44099">
    <property type="entry name" value="RABCONNECTIN-3B, ISOFORM A"/>
    <property type="match status" value="1"/>
</dbReference>
<comment type="caution">
    <text evidence="2">The sequence shown here is derived from an EMBL/GenBank/DDBJ whole genome shotgun (WGS) entry which is preliminary data.</text>
</comment>
<organism evidence="2 3">
    <name type="scientific">Cichlidogyrus casuarinus</name>
    <dbReference type="NCBI Taxonomy" id="1844966"/>
    <lineage>
        <taxon>Eukaryota</taxon>
        <taxon>Metazoa</taxon>
        <taxon>Spiralia</taxon>
        <taxon>Lophotrochozoa</taxon>
        <taxon>Platyhelminthes</taxon>
        <taxon>Monogenea</taxon>
        <taxon>Monopisthocotylea</taxon>
        <taxon>Dactylogyridea</taxon>
        <taxon>Ancyrocephalidae</taxon>
        <taxon>Cichlidogyrus</taxon>
    </lineage>
</organism>
<accession>A0ABD2PT81</accession>
<dbReference type="Proteomes" id="UP001626550">
    <property type="component" value="Unassembled WGS sequence"/>
</dbReference>
<keyword evidence="3" id="KW-1185">Reference proteome</keyword>
<evidence type="ECO:0000313" key="3">
    <source>
        <dbReference type="Proteomes" id="UP001626550"/>
    </source>
</evidence>
<dbReference type="InterPro" id="IPR015943">
    <property type="entry name" value="WD40/YVTN_repeat-like_dom_sf"/>
</dbReference>
<evidence type="ECO:0000256" key="1">
    <source>
        <dbReference type="SAM" id="MobiDB-lite"/>
    </source>
</evidence>
<dbReference type="Gene3D" id="2.130.10.10">
    <property type="entry name" value="YVTN repeat-like/Quinoprotein amine dehydrogenase"/>
    <property type="match status" value="1"/>
</dbReference>
<protein>
    <submittedName>
        <fullName evidence="2">Uncharacterized protein</fullName>
    </submittedName>
</protein>
<reference evidence="2 3" key="1">
    <citation type="submission" date="2024-11" db="EMBL/GenBank/DDBJ databases">
        <title>Adaptive evolution of stress response genes in parasites aligns with host niche diversity.</title>
        <authorList>
            <person name="Hahn C."/>
            <person name="Resl P."/>
        </authorList>
    </citation>
    <scope>NUCLEOTIDE SEQUENCE [LARGE SCALE GENOMIC DNA]</scope>
    <source>
        <strain evidence="2">EGGRZ-B1_66</strain>
        <tissue evidence="2">Body</tissue>
    </source>
</reference>
<dbReference type="SUPFAM" id="SSF50978">
    <property type="entry name" value="WD40 repeat-like"/>
    <property type="match status" value="1"/>
</dbReference>
<dbReference type="AlphaFoldDB" id="A0ABD2PT81"/>
<name>A0ABD2PT81_9PLAT</name>
<dbReference type="InterPro" id="IPR049916">
    <property type="entry name" value="WDR72-like"/>
</dbReference>
<gene>
    <name evidence="2" type="ORF">Ciccas_010762</name>
</gene>